<organism evidence="4">
    <name type="scientific">Caenorhabditis brenneri</name>
    <name type="common">Nematode worm</name>
    <dbReference type="NCBI Taxonomy" id="135651"/>
    <lineage>
        <taxon>Eukaryota</taxon>
        <taxon>Metazoa</taxon>
        <taxon>Ecdysozoa</taxon>
        <taxon>Nematoda</taxon>
        <taxon>Chromadorea</taxon>
        <taxon>Rhabditida</taxon>
        <taxon>Rhabditina</taxon>
        <taxon>Rhabditomorpha</taxon>
        <taxon>Rhabditoidea</taxon>
        <taxon>Rhabditidae</taxon>
        <taxon>Peloderinae</taxon>
        <taxon>Caenorhabditis</taxon>
    </lineage>
</organism>
<feature type="region of interest" description="Disordered" evidence="2">
    <location>
        <begin position="499"/>
        <end position="528"/>
    </location>
</feature>
<dbReference type="InterPro" id="IPR003109">
    <property type="entry name" value="GoLoco_motif"/>
</dbReference>
<dbReference type="Proteomes" id="UP000008068">
    <property type="component" value="Unassembled WGS sequence"/>
</dbReference>
<dbReference type="SUPFAM" id="SSF48452">
    <property type="entry name" value="TPR-like"/>
    <property type="match status" value="2"/>
</dbReference>
<accession>G0MK18</accession>
<proteinExistence type="inferred from homology"/>
<dbReference type="HOGENOM" id="CLU_517044_0_0_1"/>
<dbReference type="GO" id="GO:0030695">
    <property type="term" value="F:GTPase regulator activity"/>
    <property type="evidence" value="ECO:0007669"/>
    <property type="project" value="InterPro"/>
</dbReference>
<dbReference type="OrthoDB" id="5839175at2759"/>
<comment type="similarity">
    <text evidence="1">Belongs to the GPSM family.</text>
</comment>
<dbReference type="Gene3D" id="1.25.40.10">
    <property type="entry name" value="Tetratricopeptide repeat domain"/>
    <property type="match status" value="1"/>
</dbReference>
<dbReference type="FunCoup" id="G0MK18">
    <property type="interactions" value="1768"/>
</dbReference>
<sequence length="528" mass="60642">MDVSVLSREEIGGRDEDAESMLRSAVSAMKLGMYEEAKGRLEEIMESNPTNDIQLLGTIYMYYGRVCRFLKHDDRALMFFDHELHVHKLTYAHPKIFDASRRIAEHTLKLGKFIEAKRCAEDLIDYTISRRAGQLFVKQARSLLVSVCLEGYERNFESNLDEKKKLLQICTENIAQIKLLNEGNPDPVSEIETLMFQARCFALNGELEEARKCYKNCIDLSIKTDQLSYVHRAYFEMATYAEGNLLSCIINRLRSAMFYVLKYGKEREVAKYKHELAEKLMAFGNHHEAYLYAMEALELIRKLSLNEYLKEALLIVSKCLAAMGKRRQAAYFIILGSILTVRQESFHSFYTIIDQVMTSERNETAEGEDVKVLVDASADQTTPNQVVAQFVVKLEHTTNIDTWKMVVNDIIDEQARPTVIEKKENEEPVDFMDLIFKMNSRMDDQRTELPASRFLAPRPMSTTSKKTTKSNRILPGLRANFAKMQSMKFDTQTVNRLLKRSKKSKSSLNSTSTQGDDTRSDDVTVLSK</sequence>
<dbReference type="InParanoid" id="G0MK18"/>
<dbReference type="STRING" id="135651.G0MK18"/>
<dbReference type="InterPro" id="IPR011990">
    <property type="entry name" value="TPR-like_helical_dom_sf"/>
</dbReference>
<dbReference type="EMBL" id="GL379798">
    <property type="protein sequence ID" value="EGT33784.1"/>
    <property type="molecule type" value="Genomic_DNA"/>
</dbReference>
<name>G0MK18_CAEBE</name>
<protein>
    <submittedName>
        <fullName evidence="3">Uncharacterized protein</fullName>
    </submittedName>
</protein>
<reference evidence="4" key="1">
    <citation type="submission" date="2011-07" db="EMBL/GenBank/DDBJ databases">
        <authorList>
            <consortium name="Caenorhabditis brenneri Sequencing and Analysis Consortium"/>
            <person name="Wilson R.K."/>
        </authorList>
    </citation>
    <scope>NUCLEOTIDE SEQUENCE [LARGE SCALE GENOMIC DNA]</scope>
    <source>
        <strain evidence="4">PB2801</strain>
    </source>
</reference>
<keyword evidence="4" id="KW-1185">Reference proteome</keyword>
<evidence type="ECO:0000313" key="3">
    <source>
        <dbReference type="EMBL" id="EGT33784.1"/>
    </source>
</evidence>
<evidence type="ECO:0000256" key="2">
    <source>
        <dbReference type="SAM" id="MobiDB-lite"/>
    </source>
</evidence>
<dbReference type="SMART" id="SM00390">
    <property type="entry name" value="GoLoco"/>
    <property type="match status" value="1"/>
</dbReference>
<dbReference type="AlphaFoldDB" id="G0MK18"/>
<evidence type="ECO:0000256" key="1">
    <source>
        <dbReference type="ARBA" id="ARBA00006600"/>
    </source>
</evidence>
<dbReference type="SMART" id="SM00028">
    <property type="entry name" value="TPR"/>
    <property type="match status" value="3"/>
</dbReference>
<evidence type="ECO:0000313" key="4">
    <source>
        <dbReference type="Proteomes" id="UP000008068"/>
    </source>
</evidence>
<dbReference type="OMA" id="MNSRMDD"/>
<dbReference type="InterPro" id="IPR019734">
    <property type="entry name" value="TPR_rpt"/>
</dbReference>
<dbReference type="eggNOG" id="ENOG502TGM6">
    <property type="taxonomic scope" value="Eukaryota"/>
</dbReference>
<dbReference type="PROSITE" id="PS50877">
    <property type="entry name" value="GOLOCO"/>
    <property type="match status" value="1"/>
</dbReference>
<gene>
    <name evidence="3" type="ORF">CAEBREN_20599</name>
</gene>
<dbReference type="Pfam" id="PF13174">
    <property type="entry name" value="TPR_6"/>
    <property type="match status" value="1"/>
</dbReference>